<keyword evidence="4" id="KW-1185">Reference proteome</keyword>
<dbReference type="SUPFAM" id="SSF53474">
    <property type="entry name" value="alpha/beta-Hydrolases"/>
    <property type="match status" value="1"/>
</dbReference>
<evidence type="ECO:0000259" key="2">
    <source>
        <dbReference type="Pfam" id="PF00561"/>
    </source>
</evidence>
<dbReference type="PANTHER" id="PTHR43798:SF33">
    <property type="entry name" value="HYDROLASE, PUTATIVE (AFU_ORTHOLOGUE AFUA_2G14860)-RELATED"/>
    <property type="match status" value="1"/>
</dbReference>
<proteinExistence type="predicted"/>
<dbReference type="Proteomes" id="UP001500124">
    <property type="component" value="Unassembled WGS sequence"/>
</dbReference>
<accession>A0ABP9JTK3</accession>
<keyword evidence="3" id="KW-0378">Hydrolase</keyword>
<dbReference type="Gene3D" id="3.40.50.1820">
    <property type="entry name" value="alpha/beta hydrolase"/>
    <property type="match status" value="1"/>
</dbReference>
<dbReference type="EMBL" id="BAABKC010000002">
    <property type="protein sequence ID" value="GAA5041448.1"/>
    <property type="molecule type" value="Genomic_DNA"/>
</dbReference>
<dbReference type="PANTHER" id="PTHR43798">
    <property type="entry name" value="MONOACYLGLYCEROL LIPASE"/>
    <property type="match status" value="1"/>
</dbReference>
<feature type="compositionally biased region" description="Polar residues" evidence="1">
    <location>
        <begin position="1"/>
        <end position="11"/>
    </location>
</feature>
<organism evidence="3 4">
    <name type="scientific">Streptomyces similanensis</name>
    <dbReference type="NCBI Taxonomy" id="1274988"/>
    <lineage>
        <taxon>Bacteria</taxon>
        <taxon>Bacillati</taxon>
        <taxon>Actinomycetota</taxon>
        <taxon>Actinomycetes</taxon>
        <taxon>Kitasatosporales</taxon>
        <taxon>Streptomycetaceae</taxon>
        <taxon>Streptomyces</taxon>
    </lineage>
</organism>
<feature type="region of interest" description="Disordered" evidence="1">
    <location>
        <begin position="1"/>
        <end position="20"/>
    </location>
</feature>
<dbReference type="RefSeq" id="WP_345666549.1">
    <property type="nucleotide sequence ID" value="NZ_BAABKC010000002.1"/>
</dbReference>
<evidence type="ECO:0000313" key="4">
    <source>
        <dbReference type="Proteomes" id="UP001500124"/>
    </source>
</evidence>
<comment type="caution">
    <text evidence="3">The sequence shown here is derived from an EMBL/GenBank/DDBJ whole genome shotgun (WGS) entry which is preliminary data.</text>
</comment>
<dbReference type="InterPro" id="IPR000073">
    <property type="entry name" value="AB_hydrolase_1"/>
</dbReference>
<dbReference type="InterPro" id="IPR029058">
    <property type="entry name" value="AB_hydrolase_fold"/>
</dbReference>
<protein>
    <submittedName>
        <fullName evidence="3">Alpha/beta hydrolase</fullName>
    </submittedName>
</protein>
<dbReference type="InterPro" id="IPR050266">
    <property type="entry name" value="AB_hydrolase_sf"/>
</dbReference>
<gene>
    <name evidence="3" type="ORF">GCM10023336_01580</name>
</gene>
<evidence type="ECO:0000313" key="3">
    <source>
        <dbReference type="EMBL" id="GAA5041448.1"/>
    </source>
</evidence>
<dbReference type="GO" id="GO:0016787">
    <property type="term" value="F:hydrolase activity"/>
    <property type="evidence" value="ECO:0007669"/>
    <property type="project" value="UniProtKB-KW"/>
</dbReference>
<sequence>MTDMTSRQDTSAAPPEELRVPVPGGELAVLRWLAADPGAPVVLALHGITANGLSWARVAHHLAGRVTLVAPDLRGRGGSGTLPGPYGIAAHADDTAAVVAALGLGRVVLTGHSMGAFTAALTAVRHPGLLSGLLLVDGGVGFPAPTDLDPDELITAVIGPAMRRLSMTFPDRDAYRAFWQDHPAFADAWSPWVDAYIQRDLVGEEPELRSSCRIEAVRDDGIDQLGEQVLGAVHRLPRPTTLLWAERGLMDEPQGLYDERRLAAADLDPHLVRPERVPGVNHYTILVGDEGARLVAHRLLAEAGLAETDMEV</sequence>
<dbReference type="Pfam" id="PF00561">
    <property type="entry name" value="Abhydrolase_1"/>
    <property type="match status" value="1"/>
</dbReference>
<evidence type="ECO:0000256" key="1">
    <source>
        <dbReference type="SAM" id="MobiDB-lite"/>
    </source>
</evidence>
<name>A0ABP9JTK3_9ACTN</name>
<reference evidence="4" key="1">
    <citation type="journal article" date="2019" name="Int. J. Syst. Evol. Microbiol.">
        <title>The Global Catalogue of Microorganisms (GCM) 10K type strain sequencing project: providing services to taxonomists for standard genome sequencing and annotation.</title>
        <authorList>
            <consortium name="The Broad Institute Genomics Platform"/>
            <consortium name="The Broad Institute Genome Sequencing Center for Infectious Disease"/>
            <person name="Wu L."/>
            <person name="Ma J."/>
        </authorList>
    </citation>
    <scope>NUCLEOTIDE SEQUENCE [LARGE SCALE GENOMIC DNA]</scope>
    <source>
        <strain evidence="4">JCM 18410</strain>
    </source>
</reference>
<feature type="domain" description="AB hydrolase-1" evidence="2">
    <location>
        <begin position="40"/>
        <end position="288"/>
    </location>
</feature>